<evidence type="ECO:0000313" key="2">
    <source>
        <dbReference type="Proteomes" id="UP001338125"/>
    </source>
</evidence>
<evidence type="ECO:0000313" key="1">
    <source>
        <dbReference type="EMBL" id="KAK5997951.1"/>
    </source>
</evidence>
<accession>A0ABR0T1V4</accession>
<proteinExistence type="predicted"/>
<protein>
    <submittedName>
        <fullName evidence="1">Uncharacterized protein</fullName>
    </submittedName>
</protein>
<organism evidence="1 2">
    <name type="scientific">Cladobotryum mycophilum</name>
    <dbReference type="NCBI Taxonomy" id="491253"/>
    <lineage>
        <taxon>Eukaryota</taxon>
        <taxon>Fungi</taxon>
        <taxon>Dikarya</taxon>
        <taxon>Ascomycota</taxon>
        <taxon>Pezizomycotina</taxon>
        <taxon>Sordariomycetes</taxon>
        <taxon>Hypocreomycetidae</taxon>
        <taxon>Hypocreales</taxon>
        <taxon>Hypocreaceae</taxon>
        <taxon>Cladobotryum</taxon>
    </lineage>
</organism>
<reference evidence="1 2" key="1">
    <citation type="submission" date="2024-01" db="EMBL/GenBank/DDBJ databases">
        <title>Complete genome of Cladobotryum mycophilum ATHUM6906.</title>
        <authorList>
            <person name="Christinaki A.C."/>
            <person name="Myridakis A.I."/>
            <person name="Kouvelis V.N."/>
        </authorList>
    </citation>
    <scope>NUCLEOTIDE SEQUENCE [LARGE SCALE GENOMIC DNA]</scope>
    <source>
        <strain evidence="1 2">ATHUM6906</strain>
    </source>
</reference>
<keyword evidence="2" id="KW-1185">Reference proteome</keyword>
<name>A0ABR0T1V4_9HYPO</name>
<comment type="caution">
    <text evidence="1">The sequence shown here is derived from an EMBL/GenBank/DDBJ whole genome shotgun (WGS) entry which is preliminary data.</text>
</comment>
<dbReference type="EMBL" id="JAVFKD010000001">
    <property type="protein sequence ID" value="KAK5997951.1"/>
    <property type="molecule type" value="Genomic_DNA"/>
</dbReference>
<sequence length="69" mass="7626">MAEGVQSLAKEKSLLLDFLCMGFAAVSQKVLRSYGANSVRKMQEAAAKYDPEGVFQKLQNNGFLLRDNV</sequence>
<dbReference type="Proteomes" id="UP001338125">
    <property type="component" value="Unassembled WGS sequence"/>
</dbReference>
<gene>
    <name evidence="1" type="ORF">PT974_00319</name>
</gene>